<dbReference type="HOGENOM" id="CLU_1120414_0_0_1"/>
<evidence type="ECO:0000313" key="3">
    <source>
        <dbReference type="EMBL" id="EIJ87641.1"/>
    </source>
</evidence>
<feature type="transmembrane region" description="Helical" evidence="2">
    <location>
        <begin position="113"/>
        <end position="138"/>
    </location>
</feature>
<feature type="compositionally biased region" description="Polar residues" evidence="1">
    <location>
        <begin position="58"/>
        <end position="67"/>
    </location>
</feature>
<evidence type="ECO:0000313" key="4">
    <source>
        <dbReference type="Proteomes" id="UP000002872"/>
    </source>
</evidence>
<dbReference type="VEuPathDB" id="MicrosporidiaDB:NEQG_02188"/>
<keyword evidence="2" id="KW-0472">Membrane</keyword>
<dbReference type="AlphaFoldDB" id="I3EEJ4"/>
<dbReference type="OrthoDB" id="10628038at2759"/>
<keyword evidence="4" id="KW-1185">Reference proteome</keyword>
<name>I3EEJ4_NEMP3</name>
<dbReference type="EMBL" id="GL870881">
    <property type="protein sequence ID" value="EIJ87641.1"/>
    <property type="molecule type" value="Genomic_DNA"/>
</dbReference>
<keyword evidence="2" id="KW-1133">Transmembrane helix</keyword>
<organism evidence="3 4">
    <name type="scientific">Nematocida parisii (strain ERTm3)</name>
    <name type="common">Nematode killer fungus</name>
    <dbReference type="NCBI Taxonomy" id="935791"/>
    <lineage>
        <taxon>Eukaryota</taxon>
        <taxon>Fungi</taxon>
        <taxon>Fungi incertae sedis</taxon>
        <taxon>Microsporidia</taxon>
        <taxon>Nematocida</taxon>
    </lineage>
</organism>
<feature type="region of interest" description="Disordered" evidence="1">
    <location>
        <begin position="58"/>
        <end position="79"/>
    </location>
</feature>
<proteinExistence type="predicted"/>
<dbReference type="Proteomes" id="UP000002872">
    <property type="component" value="Unassembled WGS sequence"/>
</dbReference>
<keyword evidence="2" id="KW-0812">Transmembrane</keyword>
<evidence type="ECO:0000256" key="1">
    <source>
        <dbReference type="SAM" id="MobiDB-lite"/>
    </source>
</evidence>
<reference evidence="3" key="1">
    <citation type="submission" date="2011-01" db="EMBL/GenBank/DDBJ databases">
        <title>The Genome Sequence of Nematocida parisii strain ERTm3.</title>
        <authorList>
            <consortium name="The Broad Institute Genome Sequencing Platform"/>
            <consortium name="The Broad Institute Genome Sequencing Center for Infectious Disease"/>
            <person name="Cuomo C."/>
            <person name="Troemel E."/>
            <person name="Young S.K."/>
            <person name="Zeng Q."/>
            <person name="Gargeya S."/>
            <person name="Fitzgerald M."/>
            <person name="Haas B."/>
            <person name="Abouelleil A."/>
            <person name="Alvarado L."/>
            <person name="Arachchi H.M."/>
            <person name="Berlin A."/>
            <person name="Chapman S.B."/>
            <person name="Gearin G."/>
            <person name="Goldberg J."/>
            <person name="Griggs A."/>
            <person name="Gujja S."/>
            <person name="Hansen M."/>
            <person name="Heiman D."/>
            <person name="Howarth C."/>
            <person name="Larimer J."/>
            <person name="Lui A."/>
            <person name="MacDonald P.J.P."/>
            <person name="McCowen C."/>
            <person name="Montmayeur A."/>
            <person name="Murphy C."/>
            <person name="Neiman D."/>
            <person name="Pearson M."/>
            <person name="Priest M."/>
            <person name="Roberts A."/>
            <person name="Saif S."/>
            <person name="Shea T."/>
            <person name="Sisk P."/>
            <person name="Stolte C."/>
            <person name="Sykes S."/>
            <person name="Wortman J."/>
            <person name="Nusbaum C."/>
            <person name="Birren B."/>
        </authorList>
    </citation>
    <scope>NUCLEOTIDE SEQUENCE</scope>
    <source>
        <strain evidence="3">ERTm3</strain>
    </source>
</reference>
<gene>
    <name evidence="3" type="ORF">NEQG_02188</name>
</gene>
<protein>
    <submittedName>
        <fullName evidence="3">Uncharacterized protein</fullName>
    </submittedName>
</protein>
<sequence length="248" mass="27867">MDNKSKSSYKSANKQYCIEKAALLNKHSNNTNNEIELDKFNYFNLSDLQSTNGKLNMENTSKNNCNIDPTRMKHDSTESISNKDNTMKICVDNLRRFEHIEEKTSRRKRIQKAILVSCMFIISLMVFSIFIIFIIHLFSPNITERLNISQFIPESVDKLSKKIDVIKRVGISLLNTTNTSEVTTMSSTSDLPTTSSIKDISTIPTTLNTTNTSEVTTMSSTSDLPTTSFINGISTAFTALNATYAIND</sequence>
<accession>I3EEJ4</accession>
<dbReference type="InParanoid" id="I3EEJ4"/>
<evidence type="ECO:0000256" key="2">
    <source>
        <dbReference type="SAM" id="Phobius"/>
    </source>
</evidence>